<dbReference type="Pfam" id="PF25610">
    <property type="entry name" value="HR1_TOCA"/>
    <property type="match status" value="1"/>
</dbReference>
<dbReference type="InterPro" id="IPR036274">
    <property type="entry name" value="HR1_rpt_sf"/>
</dbReference>
<feature type="coiled-coil region" evidence="6">
    <location>
        <begin position="293"/>
        <end position="320"/>
    </location>
</feature>
<dbReference type="InterPro" id="IPR057870">
    <property type="entry name" value="HR1_TOCA"/>
</dbReference>
<evidence type="ECO:0008006" key="12">
    <source>
        <dbReference type="Google" id="ProtNLM"/>
    </source>
</evidence>
<feature type="compositionally biased region" description="Low complexity" evidence="7">
    <location>
        <begin position="578"/>
        <end position="587"/>
    </location>
</feature>
<dbReference type="STRING" id="765915.A0A1Y2I249"/>
<comment type="caution">
    <text evidence="10">The sequence shown here is derived from an EMBL/GenBank/DDBJ whole genome shotgun (WGS) entry which is preliminary data.</text>
</comment>
<evidence type="ECO:0000256" key="3">
    <source>
        <dbReference type="ARBA" id="ARBA00022833"/>
    </source>
</evidence>
<sequence>MTFGQSLPDGVPLVSAHISQGLALLQECRELVKERALIEREYSRSLDALYRKHAVKLDKKVRDLSLGTSASPSFATGEQGLVSSSMALWTGMLTSLEVVAKERNGLADRMISEVSDKMKSAIGQLDGSRKLHLAFTAKMAADVEKVHQDKDKARIKYLQMCEDVEAAKMRFEKADEKKQEQLKKAWHQSIVEMNNAKNTYLLLVSVCNVTKKHHQTHQLPWILDELEFVELNRIQAFKRIAHQYITCEQDTLKACSDHLSQLEQTALKGTTLWRDSGNMVGDDASKVVLGNHRTKLKTKLAELQAQLDKEQKRQEGLKKMTELYTKEPRLGDSVTTREELVENQRQVHVIEAAIQRCLVEIQLVDQTIGEDTDGGKAHAFKPASFKLPTPCGFCNEKMWGRQSLVCKDCGFACHIKCELKVTPTCSGTKSGSTGDQSAAAVSFSTSSASLSSQSTTIDRSGASGAASKRTSTVDTTSSSATSSATSSPSKNLLNIDIGGSMHFGFDSSDTSSTLAAVSPTTVTKVSDECVDPVSPTAASSSASGTKSLTAMLALGKLSSRSTATGGSRKDLHSHAEESAATASFTAADTQRTQSKSTIPRNANLTTLAIALYDYTPTSDSELALSKGQVISNVQAGQPLAQVVYAYEAQAEDELHVLEGDVVHVLPIPGMVGCR</sequence>
<dbReference type="Gene3D" id="2.30.30.40">
    <property type="entry name" value="SH3 Domains"/>
    <property type="match status" value="1"/>
</dbReference>
<dbReference type="InterPro" id="IPR031160">
    <property type="entry name" value="F_BAR_dom"/>
</dbReference>
<dbReference type="InterPro" id="IPR001060">
    <property type="entry name" value="FCH_dom"/>
</dbReference>
<dbReference type="InterPro" id="IPR001452">
    <property type="entry name" value="SH3_domain"/>
</dbReference>
<dbReference type="SUPFAM" id="SSF50044">
    <property type="entry name" value="SH3-domain"/>
    <property type="match status" value="2"/>
</dbReference>
<dbReference type="GO" id="GO:0046872">
    <property type="term" value="F:metal ion binding"/>
    <property type="evidence" value="ECO:0007669"/>
    <property type="project" value="UniProtKB-KW"/>
</dbReference>
<dbReference type="CDD" id="cd00174">
    <property type="entry name" value="SH3"/>
    <property type="match status" value="1"/>
</dbReference>
<dbReference type="PANTHER" id="PTHR15735">
    <property type="entry name" value="FCH AND DOUBLE SH3 DOMAINS PROTEIN"/>
    <property type="match status" value="1"/>
</dbReference>
<evidence type="ECO:0000313" key="11">
    <source>
        <dbReference type="Proteomes" id="UP000193411"/>
    </source>
</evidence>
<gene>
    <name evidence="10" type="ORF">BCR44DRAFT_1509213</name>
</gene>
<dbReference type="SUPFAM" id="SSF103657">
    <property type="entry name" value="BAR/IMD domain-like"/>
    <property type="match status" value="1"/>
</dbReference>
<dbReference type="GO" id="GO:0030036">
    <property type="term" value="P:actin cytoskeleton organization"/>
    <property type="evidence" value="ECO:0007669"/>
    <property type="project" value="UniProtKB-ARBA"/>
</dbReference>
<keyword evidence="4 5" id="KW-0175">Coiled coil</keyword>
<evidence type="ECO:0000256" key="7">
    <source>
        <dbReference type="SAM" id="MobiDB-lite"/>
    </source>
</evidence>
<feature type="compositionally biased region" description="Low complexity" evidence="7">
    <location>
        <begin position="470"/>
        <end position="489"/>
    </location>
</feature>
<dbReference type="Pfam" id="PF00130">
    <property type="entry name" value="C1_1"/>
    <property type="match status" value="1"/>
</dbReference>
<accession>A0A1Y2I249</accession>
<feature type="region of interest" description="Disordered" evidence="7">
    <location>
        <begin position="559"/>
        <end position="598"/>
    </location>
</feature>
<evidence type="ECO:0000256" key="6">
    <source>
        <dbReference type="SAM" id="Coils"/>
    </source>
</evidence>
<dbReference type="PROSITE" id="PS00479">
    <property type="entry name" value="ZF_DAG_PE_1"/>
    <property type="match status" value="1"/>
</dbReference>
<feature type="domain" description="F-BAR" evidence="9">
    <location>
        <begin position="1"/>
        <end position="274"/>
    </location>
</feature>
<dbReference type="PROSITE" id="PS50081">
    <property type="entry name" value="ZF_DAG_PE_2"/>
    <property type="match status" value="1"/>
</dbReference>
<feature type="region of interest" description="Disordered" evidence="7">
    <location>
        <begin position="454"/>
        <end position="491"/>
    </location>
</feature>
<dbReference type="SUPFAM" id="SSF57889">
    <property type="entry name" value="Cysteine-rich domain"/>
    <property type="match status" value="1"/>
</dbReference>
<feature type="compositionally biased region" description="Polar residues" evidence="7">
    <location>
        <begin position="588"/>
        <end position="598"/>
    </location>
</feature>
<dbReference type="Pfam" id="PF00018">
    <property type="entry name" value="SH3_1"/>
    <property type="match status" value="1"/>
</dbReference>
<protein>
    <recommendedName>
        <fullName evidence="12">Phorbol-ester/DAG-type domain-containing protein</fullName>
    </recommendedName>
</protein>
<dbReference type="GO" id="GO:0030833">
    <property type="term" value="P:regulation of actin filament polymerization"/>
    <property type="evidence" value="ECO:0007669"/>
    <property type="project" value="TreeGrafter"/>
</dbReference>
<organism evidence="10 11">
    <name type="scientific">Catenaria anguillulae PL171</name>
    <dbReference type="NCBI Taxonomy" id="765915"/>
    <lineage>
        <taxon>Eukaryota</taxon>
        <taxon>Fungi</taxon>
        <taxon>Fungi incertae sedis</taxon>
        <taxon>Blastocladiomycota</taxon>
        <taxon>Blastocladiomycetes</taxon>
        <taxon>Blastocladiales</taxon>
        <taxon>Catenariaceae</taxon>
        <taxon>Catenaria</taxon>
    </lineage>
</organism>
<dbReference type="EMBL" id="MCFL01000002">
    <property type="protein sequence ID" value="ORZ40819.1"/>
    <property type="molecule type" value="Genomic_DNA"/>
</dbReference>
<dbReference type="Pfam" id="PF00611">
    <property type="entry name" value="FCH"/>
    <property type="match status" value="1"/>
</dbReference>
<dbReference type="CDD" id="cd20824">
    <property type="entry name" value="C1_SpBZZ1-like"/>
    <property type="match status" value="1"/>
</dbReference>
<dbReference type="Gene3D" id="1.20.1270.60">
    <property type="entry name" value="Arfaptin homology (AH) domain/BAR domain"/>
    <property type="match status" value="1"/>
</dbReference>
<keyword evidence="1" id="KW-0728">SH3 domain</keyword>
<feature type="domain" description="Phorbol-ester/DAG-type" evidence="8">
    <location>
        <begin position="377"/>
        <end position="425"/>
    </location>
</feature>
<dbReference type="OrthoDB" id="8783038at2759"/>
<dbReference type="SUPFAM" id="SSF46585">
    <property type="entry name" value="HR1 repeat"/>
    <property type="match status" value="1"/>
</dbReference>
<dbReference type="GO" id="GO:0030864">
    <property type="term" value="C:cortical actin cytoskeleton"/>
    <property type="evidence" value="ECO:0007669"/>
    <property type="project" value="UniProtKB-ARBA"/>
</dbReference>
<name>A0A1Y2I249_9FUNG</name>
<dbReference type="InterPro" id="IPR036028">
    <property type="entry name" value="SH3-like_dom_sf"/>
</dbReference>
<dbReference type="Gene3D" id="6.10.140.470">
    <property type="match status" value="1"/>
</dbReference>
<proteinExistence type="predicted"/>
<dbReference type="Gene3D" id="3.30.60.20">
    <property type="match status" value="1"/>
</dbReference>
<keyword evidence="3" id="KW-0862">Zinc</keyword>
<reference evidence="10 11" key="1">
    <citation type="submission" date="2016-07" db="EMBL/GenBank/DDBJ databases">
        <title>Pervasive Adenine N6-methylation of Active Genes in Fungi.</title>
        <authorList>
            <consortium name="DOE Joint Genome Institute"/>
            <person name="Mondo S.J."/>
            <person name="Dannebaum R.O."/>
            <person name="Kuo R.C."/>
            <person name="Labutti K."/>
            <person name="Haridas S."/>
            <person name="Kuo A."/>
            <person name="Salamov A."/>
            <person name="Ahrendt S.R."/>
            <person name="Lipzen A."/>
            <person name="Sullivan W."/>
            <person name="Andreopoulos W.B."/>
            <person name="Clum A."/>
            <person name="Lindquist E."/>
            <person name="Daum C."/>
            <person name="Ramamoorthy G.K."/>
            <person name="Gryganskyi A."/>
            <person name="Culley D."/>
            <person name="Magnuson J.K."/>
            <person name="James T.Y."/>
            <person name="O'Malley M.A."/>
            <person name="Stajich J.E."/>
            <person name="Spatafora J.W."/>
            <person name="Visel A."/>
            <person name="Grigoriev I.V."/>
        </authorList>
    </citation>
    <scope>NUCLEOTIDE SEQUENCE [LARGE SCALE GENOMIC DNA]</scope>
    <source>
        <strain evidence="10 11">PL171</strain>
    </source>
</reference>
<keyword evidence="2" id="KW-0479">Metal-binding</keyword>
<evidence type="ECO:0000256" key="4">
    <source>
        <dbReference type="ARBA" id="ARBA00023054"/>
    </source>
</evidence>
<evidence type="ECO:0000256" key="2">
    <source>
        <dbReference type="ARBA" id="ARBA00022723"/>
    </source>
</evidence>
<keyword evidence="11" id="KW-1185">Reference proteome</keyword>
<dbReference type="Proteomes" id="UP000193411">
    <property type="component" value="Unassembled WGS sequence"/>
</dbReference>
<dbReference type="PANTHER" id="PTHR15735:SF21">
    <property type="entry name" value="PROTEIN NERVOUS WRECK"/>
    <property type="match status" value="1"/>
</dbReference>
<evidence type="ECO:0000313" key="10">
    <source>
        <dbReference type="EMBL" id="ORZ40819.1"/>
    </source>
</evidence>
<evidence type="ECO:0000256" key="1">
    <source>
        <dbReference type="ARBA" id="ARBA00022443"/>
    </source>
</evidence>
<dbReference type="PROSITE" id="PS51741">
    <property type="entry name" value="F_BAR"/>
    <property type="match status" value="1"/>
</dbReference>
<dbReference type="InterPro" id="IPR027267">
    <property type="entry name" value="AH/BAR_dom_sf"/>
</dbReference>
<dbReference type="SMART" id="SM00055">
    <property type="entry name" value="FCH"/>
    <property type="match status" value="1"/>
</dbReference>
<dbReference type="InterPro" id="IPR046349">
    <property type="entry name" value="C1-like_sf"/>
</dbReference>
<dbReference type="SMART" id="SM00109">
    <property type="entry name" value="C1"/>
    <property type="match status" value="1"/>
</dbReference>
<feature type="compositionally biased region" description="Basic and acidic residues" evidence="7">
    <location>
        <begin position="567"/>
        <end position="577"/>
    </location>
</feature>
<dbReference type="InterPro" id="IPR002219">
    <property type="entry name" value="PKC_DAG/PE"/>
</dbReference>
<evidence type="ECO:0000256" key="5">
    <source>
        <dbReference type="PROSITE-ProRule" id="PRU01077"/>
    </source>
</evidence>
<dbReference type="AlphaFoldDB" id="A0A1Y2I249"/>
<evidence type="ECO:0000259" key="9">
    <source>
        <dbReference type="PROSITE" id="PS51741"/>
    </source>
</evidence>
<evidence type="ECO:0000259" key="8">
    <source>
        <dbReference type="PROSITE" id="PS50081"/>
    </source>
</evidence>